<dbReference type="SUPFAM" id="SSF51658">
    <property type="entry name" value="Xylose isomerase-like"/>
    <property type="match status" value="1"/>
</dbReference>
<comment type="function">
    <text evidence="2 7">Catalyzes the reversible isomerization between hydroxypyruvate and 2-hydroxy-3-oxopropanoate (also termed tartronate semialdehyde).</text>
</comment>
<dbReference type="EnsemblMetazoa" id="SMAR010181-RA">
    <property type="protein sequence ID" value="SMAR010181-PA"/>
    <property type="gene ID" value="SMAR010181"/>
</dbReference>
<evidence type="ECO:0000313" key="10">
    <source>
        <dbReference type="EnsemblMetazoa" id="SMAR010181-PA"/>
    </source>
</evidence>
<evidence type="ECO:0000256" key="2">
    <source>
        <dbReference type="ARBA" id="ARBA00002968"/>
    </source>
</evidence>
<protein>
    <recommendedName>
        <fullName evidence="5 7">Putative hydroxypyruvate isomerase</fullName>
        <ecNumber evidence="4 7">5.3.1.22</ecNumber>
    </recommendedName>
</protein>
<dbReference type="Gene3D" id="3.20.20.150">
    <property type="entry name" value="Divalent-metal-dependent TIM barrel enzymes"/>
    <property type="match status" value="1"/>
</dbReference>
<dbReference type="AlphaFoldDB" id="T1J8Z1"/>
<dbReference type="OMA" id="CEYRPRA"/>
<dbReference type="PANTHER" id="PTHR43489:SF6">
    <property type="entry name" value="HYDROXYPYRUVATE ISOMERASE-RELATED"/>
    <property type="match status" value="1"/>
</dbReference>
<dbReference type="InterPro" id="IPR050417">
    <property type="entry name" value="Sugar_Epim/Isomerase"/>
</dbReference>
<evidence type="ECO:0000256" key="3">
    <source>
        <dbReference type="ARBA" id="ARBA00005962"/>
    </source>
</evidence>
<evidence type="ECO:0000313" key="11">
    <source>
        <dbReference type="Proteomes" id="UP000014500"/>
    </source>
</evidence>
<reference evidence="10" key="2">
    <citation type="submission" date="2015-02" db="UniProtKB">
        <authorList>
            <consortium name="EnsemblMetazoa"/>
        </authorList>
    </citation>
    <scope>IDENTIFICATION</scope>
</reference>
<dbReference type="eggNOG" id="KOG4518">
    <property type="taxonomic scope" value="Eukaryota"/>
</dbReference>
<dbReference type="PANTHER" id="PTHR43489">
    <property type="entry name" value="ISOMERASE"/>
    <property type="match status" value="1"/>
</dbReference>
<comment type="similarity">
    <text evidence="3 7">Belongs to the hyi family.</text>
</comment>
<dbReference type="EC" id="5.3.1.22" evidence="4 7"/>
<dbReference type="InterPro" id="IPR036237">
    <property type="entry name" value="Xyl_isomerase-like_sf"/>
</dbReference>
<evidence type="ECO:0000259" key="9">
    <source>
        <dbReference type="Pfam" id="PF01261"/>
    </source>
</evidence>
<dbReference type="FunFam" id="3.20.20.150:FF:000007">
    <property type="entry name" value="Hydroxypyruvate isomerase"/>
    <property type="match status" value="1"/>
</dbReference>
<dbReference type="PhylomeDB" id="T1J8Z1"/>
<sequence length="267" mass="30313">MSRMAFRIAANLSFMFKEHSNLLDRYTAAKNAGFNGVEVGFPYDVSIEELATHKINAGLEQVLLNSWPGDLSKGELGLAAIPGRQEEFIKTLDTSIQYAKALNCSRIHIVAGKKVGELNEDEMDSVYEENLIVAVEKLKKEKIVALIEPINNYSVPNYYMNNYNKALKIIHKINSPYLKIQLDFYHLQILCGNLTNNVKDLLPFVGHIQIAQVPDRNEPNTPGEINYNYVFNLLAKLGYSEWIGCEYTPKSDVVKGLNWVKEFDMKF</sequence>
<evidence type="ECO:0000256" key="5">
    <source>
        <dbReference type="ARBA" id="ARBA00017985"/>
    </source>
</evidence>
<feature type="active site" description="Proton donor/acceptor" evidence="8">
    <location>
        <position position="246"/>
    </location>
</feature>
<dbReference type="InterPro" id="IPR013022">
    <property type="entry name" value="Xyl_isomerase-like_TIM-brl"/>
</dbReference>
<dbReference type="InterPro" id="IPR026040">
    <property type="entry name" value="HyI-like"/>
</dbReference>
<dbReference type="PIRSF" id="PIRSF006241">
    <property type="entry name" value="HyI"/>
    <property type="match status" value="1"/>
</dbReference>
<dbReference type="STRING" id="126957.T1J8Z1"/>
<evidence type="ECO:0000256" key="7">
    <source>
        <dbReference type="PIRNR" id="PIRNR006241"/>
    </source>
</evidence>
<dbReference type="GO" id="GO:0008903">
    <property type="term" value="F:hydroxypyruvate isomerase activity"/>
    <property type="evidence" value="ECO:0007669"/>
    <property type="project" value="UniProtKB-EC"/>
</dbReference>
<keyword evidence="6 7" id="KW-0413">Isomerase</keyword>
<proteinExistence type="inferred from homology"/>
<evidence type="ECO:0000256" key="4">
    <source>
        <dbReference type="ARBA" id="ARBA00012570"/>
    </source>
</evidence>
<evidence type="ECO:0000256" key="8">
    <source>
        <dbReference type="PIRSR" id="PIRSR006241-50"/>
    </source>
</evidence>
<dbReference type="EMBL" id="JH431968">
    <property type="status" value="NOT_ANNOTATED_CDS"/>
    <property type="molecule type" value="Genomic_DNA"/>
</dbReference>
<evidence type="ECO:0000256" key="6">
    <source>
        <dbReference type="ARBA" id="ARBA00023235"/>
    </source>
</evidence>
<evidence type="ECO:0000256" key="1">
    <source>
        <dbReference type="ARBA" id="ARBA00000476"/>
    </source>
</evidence>
<accession>T1J8Z1</accession>
<dbReference type="GO" id="GO:0046487">
    <property type="term" value="P:glyoxylate metabolic process"/>
    <property type="evidence" value="ECO:0007669"/>
    <property type="project" value="TreeGrafter"/>
</dbReference>
<keyword evidence="11" id="KW-1185">Reference proteome</keyword>
<dbReference type="Pfam" id="PF01261">
    <property type="entry name" value="AP_endonuc_2"/>
    <property type="match status" value="1"/>
</dbReference>
<dbReference type="HOGENOM" id="CLU_050006_1_1_1"/>
<dbReference type="Proteomes" id="UP000014500">
    <property type="component" value="Unassembled WGS sequence"/>
</dbReference>
<comment type="catalytic activity">
    <reaction evidence="1 7">
        <text>3-hydroxypyruvate = 2-hydroxy-3-oxopropanoate</text>
        <dbReference type="Rhea" id="RHEA:11952"/>
        <dbReference type="ChEBI" id="CHEBI:17180"/>
        <dbReference type="ChEBI" id="CHEBI:57978"/>
        <dbReference type="EC" id="5.3.1.22"/>
    </reaction>
</comment>
<reference evidence="11" key="1">
    <citation type="submission" date="2011-05" db="EMBL/GenBank/DDBJ databases">
        <authorList>
            <person name="Richards S.R."/>
            <person name="Qu J."/>
            <person name="Jiang H."/>
            <person name="Jhangiani S.N."/>
            <person name="Agravi P."/>
            <person name="Goodspeed R."/>
            <person name="Gross S."/>
            <person name="Mandapat C."/>
            <person name="Jackson L."/>
            <person name="Mathew T."/>
            <person name="Pu L."/>
            <person name="Thornton R."/>
            <person name="Saada N."/>
            <person name="Wilczek-Boney K.B."/>
            <person name="Lee S."/>
            <person name="Kovar C."/>
            <person name="Wu Y."/>
            <person name="Scherer S.E."/>
            <person name="Worley K.C."/>
            <person name="Muzny D.M."/>
            <person name="Gibbs R."/>
        </authorList>
    </citation>
    <scope>NUCLEOTIDE SEQUENCE</scope>
    <source>
        <strain evidence="11">Brora</strain>
    </source>
</reference>
<feature type="active site" description="Proton donor/acceptor" evidence="8">
    <location>
        <position position="148"/>
    </location>
</feature>
<feature type="domain" description="Xylose isomerase-like TIM barrel" evidence="9">
    <location>
        <begin position="28"/>
        <end position="262"/>
    </location>
</feature>
<organism evidence="10 11">
    <name type="scientific">Strigamia maritima</name>
    <name type="common">European centipede</name>
    <name type="synonym">Geophilus maritimus</name>
    <dbReference type="NCBI Taxonomy" id="126957"/>
    <lineage>
        <taxon>Eukaryota</taxon>
        <taxon>Metazoa</taxon>
        <taxon>Ecdysozoa</taxon>
        <taxon>Arthropoda</taxon>
        <taxon>Myriapoda</taxon>
        <taxon>Chilopoda</taxon>
        <taxon>Pleurostigmophora</taxon>
        <taxon>Geophilomorpha</taxon>
        <taxon>Linotaeniidae</taxon>
        <taxon>Strigamia</taxon>
    </lineage>
</organism>
<name>T1J8Z1_STRMM</name>